<dbReference type="RefSeq" id="WP_024624659.1">
    <property type="nucleotide sequence ID" value="NZ_AYGX02000081.1"/>
</dbReference>
<dbReference type="Proteomes" id="UP000050920">
    <property type="component" value="Unassembled WGS sequence"/>
</dbReference>
<dbReference type="AlphaFoldDB" id="A0A0R2NTG8"/>
<keyword evidence="1" id="KW-1133">Transmembrane helix</keyword>
<evidence type="ECO:0000313" key="2">
    <source>
        <dbReference type="EMBL" id="KRO27357.1"/>
    </source>
</evidence>
<evidence type="ECO:0000313" key="3">
    <source>
        <dbReference type="Proteomes" id="UP000050920"/>
    </source>
</evidence>
<gene>
    <name evidence="2" type="ORF">DY78_GL000107</name>
</gene>
<dbReference type="EMBL" id="AYGX02000081">
    <property type="protein sequence ID" value="KRO27357.1"/>
    <property type="molecule type" value="Genomic_DNA"/>
</dbReference>
<feature type="transmembrane region" description="Helical" evidence="1">
    <location>
        <begin position="62"/>
        <end position="83"/>
    </location>
</feature>
<name>A0A0R2NTG8_9LACO</name>
<feature type="transmembrane region" description="Helical" evidence="1">
    <location>
        <begin position="33"/>
        <end position="50"/>
    </location>
</feature>
<feature type="transmembrane region" description="Helical" evidence="1">
    <location>
        <begin position="140"/>
        <end position="163"/>
    </location>
</feature>
<feature type="transmembrane region" description="Helical" evidence="1">
    <location>
        <begin position="112"/>
        <end position="134"/>
    </location>
</feature>
<keyword evidence="1" id="KW-0472">Membrane</keyword>
<keyword evidence="1" id="KW-0812">Transmembrane</keyword>
<evidence type="ECO:0000256" key="1">
    <source>
        <dbReference type="SAM" id="Phobius"/>
    </source>
</evidence>
<protein>
    <submittedName>
        <fullName evidence="2">Uncharacterized protein</fullName>
    </submittedName>
</protein>
<reference evidence="2 3" key="1">
    <citation type="journal article" date="2015" name="Genome Announc.">
        <title>Expanding the biotechnology potential of lactobacilli through comparative genomics of 213 strains and associated genera.</title>
        <authorList>
            <person name="Sun Z."/>
            <person name="Harris H.M."/>
            <person name="McCann A."/>
            <person name="Guo C."/>
            <person name="Argimon S."/>
            <person name="Zhang W."/>
            <person name="Yang X."/>
            <person name="Jeffery I.B."/>
            <person name="Cooney J.C."/>
            <person name="Kagawa T.F."/>
            <person name="Liu W."/>
            <person name="Song Y."/>
            <person name="Salvetti E."/>
            <person name="Wrobel A."/>
            <person name="Rasinkangas P."/>
            <person name="Parkhill J."/>
            <person name="Rea M.C."/>
            <person name="O'Sullivan O."/>
            <person name="Ritari J."/>
            <person name="Douillard F.P."/>
            <person name="Paul Ross R."/>
            <person name="Yang R."/>
            <person name="Briner A.E."/>
            <person name="Felis G.E."/>
            <person name="de Vos W.M."/>
            <person name="Barrangou R."/>
            <person name="Klaenhammer T.R."/>
            <person name="Caufield P.W."/>
            <person name="Cui Y."/>
            <person name="Zhang H."/>
            <person name="O'Toole P.W."/>
        </authorList>
    </citation>
    <scope>NUCLEOTIDE SEQUENCE [LARGE SCALE GENOMIC DNA]</scope>
    <source>
        <strain evidence="2 3">DSM 21115</strain>
    </source>
</reference>
<sequence length="169" mass="19091">MQRWQLWLITMMADYDYKAGLDEREQQMRNQQLAFSAAMLRVLFSIALLISLWSDSQMQTHLAWPVSLTTMFLWFTASLPSIFNRRVYQRQGFTQTIEVADDQEYQHVVHTAVLRCALVVPADIIALLLGLMAFSNGAAAELVTACATVSLLFHLGTVPSVIIRLKVVA</sequence>
<proteinExistence type="predicted"/>
<organism evidence="2 3">
    <name type="scientific">Lactiplantibacillus fabifermentans DSM 21115</name>
    <dbReference type="NCBI Taxonomy" id="1413187"/>
    <lineage>
        <taxon>Bacteria</taxon>
        <taxon>Bacillati</taxon>
        <taxon>Bacillota</taxon>
        <taxon>Bacilli</taxon>
        <taxon>Lactobacillales</taxon>
        <taxon>Lactobacillaceae</taxon>
        <taxon>Lactiplantibacillus</taxon>
    </lineage>
</organism>
<accession>A0A0R2NTG8</accession>
<keyword evidence="3" id="KW-1185">Reference proteome</keyword>
<comment type="caution">
    <text evidence="2">The sequence shown here is derived from an EMBL/GenBank/DDBJ whole genome shotgun (WGS) entry which is preliminary data.</text>
</comment>